<name>A0A6C0E6X9_9ZZZZ</name>
<dbReference type="EMBL" id="MN739743">
    <property type="protein sequence ID" value="QHT24330.1"/>
    <property type="molecule type" value="Genomic_DNA"/>
</dbReference>
<keyword evidence="1" id="KW-0812">Transmembrane</keyword>
<dbReference type="InterPro" id="IPR013320">
    <property type="entry name" value="ConA-like_dom_sf"/>
</dbReference>
<evidence type="ECO:0000313" key="2">
    <source>
        <dbReference type="EMBL" id="QHT24330.1"/>
    </source>
</evidence>
<organism evidence="2">
    <name type="scientific">viral metagenome</name>
    <dbReference type="NCBI Taxonomy" id="1070528"/>
    <lineage>
        <taxon>unclassified sequences</taxon>
        <taxon>metagenomes</taxon>
        <taxon>organismal metagenomes</taxon>
    </lineage>
</organism>
<feature type="transmembrane region" description="Helical" evidence="1">
    <location>
        <begin position="27"/>
        <end position="48"/>
    </location>
</feature>
<dbReference type="AlphaFoldDB" id="A0A6C0E6X9"/>
<reference evidence="2" key="1">
    <citation type="journal article" date="2020" name="Nature">
        <title>Giant virus diversity and host interactions through global metagenomics.</title>
        <authorList>
            <person name="Schulz F."/>
            <person name="Roux S."/>
            <person name="Paez-Espino D."/>
            <person name="Jungbluth S."/>
            <person name="Walsh D.A."/>
            <person name="Denef V.J."/>
            <person name="McMahon K.D."/>
            <person name="Konstantinidis K.T."/>
            <person name="Eloe-Fadrosh E.A."/>
            <person name="Kyrpides N.C."/>
            <person name="Woyke T."/>
        </authorList>
    </citation>
    <scope>NUCLEOTIDE SEQUENCE</scope>
    <source>
        <strain evidence="2">GVMAG-M-3300023179-138</strain>
    </source>
</reference>
<keyword evidence="1" id="KW-1133">Transmembrane helix</keyword>
<evidence type="ECO:0000256" key="1">
    <source>
        <dbReference type="SAM" id="Phobius"/>
    </source>
</evidence>
<sequence>MADALTLLATFVKPSELMFGTSALAQLVQVFLLAVIVYSLMIVCKGVIDTVRTYSQATTMLLPDLYDGPQVLFQDPTQAGSKTIYPSVNAPTGLEFSYSCFLLINKSSFQGGSDGLRHIFHKGSPSYKPLMCPGVFVRNNTNTLVVFMNETGAWNSRCEVPNIPVGKFFHLAIVVRNMAVDVYINGNIAIRKSLSSVPKQNFGDLYVFKSETFSDANPDHPFTVVGPATGLISTLAYSGYALNYEQIDRQMRNGPSTKLVSATQNLPPYLADNWWVTYHQD</sequence>
<dbReference type="SUPFAM" id="SSF49899">
    <property type="entry name" value="Concanavalin A-like lectins/glucanases"/>
    <property type="match status" value="1"/>
</dbReference>
<keyword evidence="1" id="KW-0472">Membrane</keyword>
<dbReference type="Gene3D" id="2.60.120.200">
    <property type="match status" value="1"/>
</dbReference>
<evidence type="ECO:0008006" key="3">
    <source>
        <dbReference type="Google" id="ProtNLM"/>
    </source>
</evidence>
<accession>A0A6C0E6X9</accession>
<protein>
    <recommendedName>
        <fullName evidence="3">Lectin/glucanase superfamily protein</fullName>
    </recommendedName>
</protein>
<proteinExistence type="predicted"/>